<dbReference type="InterPro" id="IPR010998">
    <property type="entry name" value="Integrase_recombinase_N"/>
</dbReference>
<dbReference type="PANTHER" id="PTHR30349:SF41">
    <property type="entry name" value="INTEGRASE_RECOMBINASE PROTEIN MJ0367-RELATED"/>
    <property type="match status" value="1"/>
</dbReference>
<keyword evidence="4" id="KW-0233">DNA recombination</keyword>
<dbReference type="Pfam" id="PF14659">
    <property type="entry name" value="Phage_int_SAM_3"/>
    <property type="match status" value="1"/>
</dbReference>
<evidence type="ECO:0000256" key="3">
    <source>
        <dbReference type="ARBA" id="ARBA00023125"/>
    </source>
</evidence>
<dbReference type="Gene3D" id="1.10.443.10">
    <property type="entry name" value="Intergrase catalytic core"/>
    <property type="match status" value="1"/>
</dbReference>
<evidence type="ECO:0000256" key="4">
    <source>
        <dbReference type="ARBA" id="ARBA00023172"/>
    </source>
</evidence>
<evidence type="ECO:0000313" key="8">
    <source>
        <dbReference type="EMBL" id="PWK60550.1"/>
    </source>
</evidence>
<organism evidence="8 9">
    <name type="scientific">Roseicyclus mahoneyensis</name>
    <dbReference type="NCBI Taxonomy" id="164332"/>
    <lineage>
        <taxon>Bacteria</taxon>
        <taxon>Pseudomonadati</taxon>
        <taxon>Pseudomonadota</taxon>
        <taxon>Alphaproteobacteria</taxon>
        <taxon>Rhodobacterales</taxon>
        <taxon>Roseobacteraceae</taxon>
        <taxon>Roseicyclus</taxon>
    </lineage>
</organism>
<dbReference type="PROSITE" id="PS51900">
    <property type="entry name" value="CB"/>
    <property type="match status" value="1"/>
</dbReference>
<evidence type="ECO:0000313" key="9">
    <source>
        <dbReference type="Proteomes" id="UP000245708"/>
    </source>
</evidence>
<dbReference type="InterPro" id="IPR002104">
    <property type="entry name" value="Integrase_catalytic"/>
</dbReference>
<gene>
    <name evidence="8" type="ORF">C7455_104187</name>
</gene>
<keyword evidence="2" id="KW-0229">DNA integration</keyword>
<dbReference type="InterPro" id="IPR004107">
    <property type="entry name" value="Integrase_SAM-like_N"/>
</dbReference>
<dbReference type="InterPro" id="IPR011010">
    <property type="entry name" value="DNA_brk_join_enz"/>
</dbReference>
<dbReference type="SUPFAM" id="SSF56349">
    <property type="entry name" value="DNA breaking-rejoining enzymes"/>
    <property type="match status" value="1"/>
</dbReference>
<evidence type="ECO:0000259" key="6">
    <source>
        <dbReference type="PROSITE" id="PS51898"/>
    </source>
</evidence>
<dbReference type="Gene3D" id="1.10.150.130">
    <property type="match status" value="1"/>
</dbReference>
<dbReference type="OrthoDB" id="7812029at2"/>
<sequence length="571" mass="66322">MVLICHHDNACFATFAAVFATMTDTKKVRYLKIDRGRYFYQRRIPLGLKECFPNEDVWRRPCGNVTYPKAVQLVVTWAEEHDKLIARLKSPDEREAYLLDHRKREHELLDTFVADNGAEIIHFLPPEIEGCSITYGQETEPNWLWAKSRLNDLDKQRLGGLPESWAEAQFLARLSRWKAGKLQPTQTTVPPYQRYIEILEMAQFCAFREFVTFEKTLPKPLSDAEYAYELQSILEKVYGKNSPNPPKKIDDREEHFFIKSKIERKLSEVVANPNTISSVLEKYIAFNQIKNLTARKYRRDVSRLIKIFGDMPINQITPAHLKELREELVFEIKPASLQAVFTPIKGLLRYAFNEQLIEFNPMSAVALPKDKRPIEERKWKKFDPNEVQRIDEALRIIWENNVQGLSEKRRKAFVMVVRVLMFSGMRPIEVLRLKPSDVSARLIRISGSKTESSTRVIPVHPEIKDFPEWIQSGGLETYRNIETDAVGAIRHNFTKLIRKTLNPAISDEQKALYSLRSTFVNAMRRAGADIQMQRAILGHKESGAIRHYDDGPEFEKKYEAVSRTDPRIEND</sequence>
<name>A0A316GIE2_9RHOB</name>
<feature type="domain" description="Tyr recombinase" evidence="6">
    <location>
        <begin position="377"/>
        <end position="562"/>
    </location>
</feature>
<dbReference type="Proteomes" id="UP000245708">
    <property type="component" value="Unassembled WGS sequence"/>
</dbReference>
<dbReference type="EMBL" id="QGGW01000004">
    <property type="protein sequence ID" value="PWK60550.1"/>
    <property type="molecule type" value="Genomic_DNA"/>
</dbReference>
<keyword evidence="3 5" id="KW-0238">DNA-binding</keyword>
<dbReference type="InterPro" id="IPR013762">
    <property type="entry name" value="Integrase-like_cat_sf"/>
</dbReference>
<evidence type="ECO:0000256" key="1">
    <source>
        <dbReference type="ARBA" id="ARBA00008857"/>
    </source>
</evidence>
<keyword evidence="9" id="KW-1185">Reference proteome</keyword>
<dbReference type="PANTHER" id="PTHR30349">
    <property type="entry name" value="PHAGE INTEGRASE-RELATED"/>
    <property type="match status" value="1"/>
</dbReference>
<evidence type="ECO:0000256" key="2">
    <source>
        <dbReference type="ARBA" id="ARBA00022908"/>
    </source>
</evidence>
<dbReference type="InterPro" id="IPR050090">
    <property type="entry name" value="Tyrosine_recombinase_XerCD"/>
</dbReference>
<evidence type="ECO:0000259" key="7">
    <source>
        <dbReference type="PROSITE" id="PS51900"/>
    </source>
</evidence>
<dbReference type="GO" id="GO:0015074">
    <property type="term" value="P:DNA integration"/>
    <property type="evidence" value="ECO:0007669"/>
    <property type="project" value="UniProtKB-KW"/>
</dbReference>
<reference evidence="8 9" key="1">
    <citation type="submission" date="2018-05" db="EMBL/GenBank/DDBJ databases">
        <title>Genomic Encyclopedia of Type Strains, Phase IV (KMG-IV): sequencing the most valuable type-strain genomes for metagenomic binning, comparative biology and taxonomic classification.</title>
        <authorList>
            <person name="Goeker M."/>
        </authorList>
    </citation>
    <scope>NUCLEOTIDE SEQUENCE [LARGE SCALE GENOMIC DNA]</scope>
    <source>
        <strain evidence="8 9">DSM 16097</strain>
    </source>
</reference>
<proteinExistence type="inferred from homology"/>
<protein>
    <submittedName>
        <fullName evidence="8">Site-specific recombinase XerD</fullName>
    </submittedName>
</protein>
<accession>A0A316GIE2</accession>
<comment type="caution">
    <text evidence="8">The sequence shown here is derived from an EMBL/GenBank/DDBJ whole genome shotgun (WGS) entry which is preliminary data.</text>
</comment>
<dbReference type="Pfam" id="PF00589">
    <property type="entry name" value="Phage_integrase"/>
    <property type="match status" value="1"/>
</dbReference>
<dbReference type="PROSITE" id="PS51898">
    <property type="entry name" value="TYR_RECOMBINASE"/>
    <property type="match status" value="1"/>
</dbReference>
<feature type="domain" description="Core-binding (CB)" evidence="7">
    <location>
        <begin position="274"/>
        <end position="352"/>
    </location>
</feature>
<dbReference type="GO" id="GO:0006310">
    <property type="term" value="P:DNA recombination"/>
    <property type="evidence" value="ECO:0007669"/>
    <property type="project" value="UniProtKB-KW"/>
</dbReference>
<comment type="similarity">
    <text evidence="1">Belongs to the 'phage' integrase family.</text>
</comment>
<evidence type="ECO:0000256" key="5">
    <source>
        <dbReference type="PROSITE-ProRule" id="PRU01248"/>
    </source>
</evidence>
<dbReference type="AlphaFoldDB" id="A0A316GIE2"/>
<dbReference type="GO" id="GO:0003677">
    <property type="term" value="F:DNA binding"/>
    <property type="evidence" value="ECO:0007669"/>
    <property type="project" value="UniProtKB-UniRule"/>
</dbReference>
<dbReference type="InterPro" id="IPR044068">
    <property type="entry name" value="CB"/>
</dbReference>